<protein>
    <submittedName>
        <fullName evidence="1">Uncharacterized protein</fullName>
    </submittedName>
</protein>
<reference evidence="1 2" key="1">
    <citation type="journal article" date="2022" name="bioRxiv">
        <title>Genomics of Preaxostyla Flagellates Illuminates Evolutionary Transitions and the Path Towards Mitochondrial Loss.</title>
        <authorList>
            <person name="Novak L.V.F."/>
            <person name="Treitli S.C."/>
            <person name="Pyrih J."/>
            <person name="Halakuc P."/>
            <person name="Pipaliya S.V."/>
            <person name="Vacek V."/>
            <person name="Brzon O."/>
            <person name="Soukal P."/>
            <person name="Eme L."/>
            <person name="Dacks J.B."/>
            <person name="Karnkowska A."/>
            <person name="Elias M."/>
            <person name="Hampl V."/>
        </authorList>
    </citation>
    <scope>NUCLEOTIDE SEQUENCE [LARGE SCALE GENOMIC DNA]</scope>
    <source>
        <strain evidence="1">NAU3</strain>
        <tissue evidence="1">Gut</tissue>
    </source>
</reference>
<keyword evidence="2" id="KW-1185">Reference proteome</keyword>
<proteinExistence type="predicted"/>
<evidence type="ECO:0000313" key="1">
    <source>
        <dbReference type="EMBL" id="KAK2940994.1"/>
    </source>
</evidence>
<organism evidence="1 2">
    <name type="scientific">Blattamonas nauphoetae</name>
    <dbReference type="NCBI Taxonomy" id="2049346"/>
    <lineage>
        <taxon>Eukaryota</taxon>
        <taxon>Metamonada</taxon>
        <taxon>Preaxostyla</taxon>
        <taxon>Oxymonadida</taxon>
        <taxon>Blattamonas</taxon>
    </lineage>
</organism>
<evidence type="ECO:0000313" key="2">
    <source>
        <dbReference type="Proteomes" id="UP001281761"/>
    </source>
</evidence>
<gene>
    <name evidence="1" type="ORF">BLNAU_24098</name>
</gene>
<dbReference type="EMBL" id="JARBJD010000569">
    <property type="protein sequence ID" value="KAK2940994.1"/>
    <property type="molecule type" value="Genomic_DNA"/>
</dbReference>
<dbReference type="Proteomes" id="UP001281761">
    <property type="component" value="Unassembled WGS sequence"/>
</dbReference>
<accession>A0ABQ9WNE7</accession>
<name>A0ABQ9WNE7_9EUKA</name>
<comment type="caution">
    <text evidence="1">The sequence shown here is derived from an EMBL/GenBank/DDBJ whole genome shotgun (WGS) entry which is preliminary data.</text>
</comment>
<sequence>MLEAEVSTVQEGGIFDVKARLVKGLSQRLYHKHAITCTTLADCLNTIMLNGESAEDYFNQPEDDTWVCGNKAETKKTRQKANHTRPVQRDLTEFVEWMSKFLNETEPLFNTNTAESNKRVNIQFNANDWSKGCHQTQYLRYGHLPSICSEGLTSKPLFCQLTGKYWMVLPQFNTVEPADNMFE</sequence>